<evidence type="ECO:0000313" key="1">
    <source>
        <dbReference type="Ensembl" id="ENSOARP00020045906.1"/>
    </source>
</evidence>
<name>A0AC11DQG9_SHEEP</name>
<sequence>MFLIMVVCLYMPRSGIVGSYGSSIFSFLRDFHTVHHSNCLHPHQQYKRVPFSLHPLQHILFVDFLTIVILAGMMRYFIVVLICVSLVICNIEHLCVVLGHLCIFLGEISI</sequence>
<reference evidence="1" key="2">
    <citation type="submission" date="2025-08" db="UniProtKB">
        <authorList>
            <consortium name="Ensembl"/>
        </authorList>
    </citation>
    <scope>IDENTIFICATION</scope>
</reference>
<protein>
    <submittedName>
        <fullName evidence="1">Uncharacterized protein</fullName>
    </submittedName>
</protein>
<reference evidence="1" key="3">
    <citation type="submission" date="2025-09" db="UniProtKB">
        <authorList>
            <consortium name="Ensembl"/>
        </authorList>
    </citation>
    <scope>IDENTIFICATION</scope>
</reference>
<proteinExistence type="predicted"/>
<dbReference type="Ensembl" id="ENSOART00020056686.1">
    <property type="protein sequence ID" value="ENSOARP00020045906.1"/>
    <property type="gene ID" value="ENSOARG00020040619.1"/>
</dbReference>
<reference evidence="1" key="1">
    <citation type="submission" date="2020-11" db="EMBL/GenBank/DDBJ databases">
        <authorList>
            <person name="Davenport K.M."/>
            <person name="Bickhart D.M."/>
            <person name="Smith T.P.L."/>
            <person name="Murdoch B.M."/>
            <person name="Rosen B.D."/>
        </authorList>
    </citation>
    <scope>NUCLEOTIDE SEQUENCE [LARGE SCALE GENOMIC DNA]</scope>
    <source>
        <strain evidence="1">OAR_USU_Benz2616</strain>
    </source>
</reference>
<accession>A0AC11DQG9</accession>
<organism evidence="1">
    <name type="scientific">Ovis aries</name>
    <name type="common">Sheep</name>
    <dbReference type="NCBI Taxonomy" id="9940"/>
    <lineage>
        <taxon>Eukaryota</taxon>
        <taxon>Metazoa</taxon>
        <taxon>Chordata</taxon>
        <taxon>Craniata</taxon>
        <taxon>Vertebrata</taxon>
        <taxon>Euteleostomi</taxon>
        <taxon>Mammalia</taxon>
        <taxon>Eutheria</taxon>
        <taxon>Laurasiatheria</taxon>
        <taxon>Artiodactyla</taxon>
        <taxon>Ruminantia</taxon>
        <taxon>Pecora</taxon>
        <taxon>Bovidae</taxon>
        <taxon>Caprinae</taxon>
        <taxon>Ovis</taxon>
    </lineage>
</organism>